<organism evidence="3 4">
    <name type="scientific">Edaphochlamys debaryana</name>
    <dbReference type="NCBI Taxonomy" id="47281"/>
    <lineage>
        <taxon>Eukaryota</taxon>
        <taxon>Viridiplantae</taxon>
        <taxon>Chlorophyta</taxon>
        <taxon>core chlorophytes</taxon>
        <taxon>Chlorophyceae</taxon>
        <taxon>CS clade</taxon>
        <taxon>Chlamydomonadales</taxon>
        <taxon>Chlamydomonadales incertae sedis</taxon>
        <taxon>Edaphochlamys</taxon>
    </lineage>
</organism>
<keyword evidence="1" id="KW-0175">Coiled coil</keyword>
<dbReference type="Proteomes" id="UP000612055">
    <property type="component" value="Unassembled WGS sequence"/>
</dbReference>
<proteinExistence type="predicted"/>
<dbReference type="OrthoDB" id="544912at2759"/>
<keyword evidence="4" id="KW-1185">Reference proteome</keyword>
<feature type="region of interest" description="Disordered" evidence="2">
    <location>
        <begin position="1"/>
        <end position="26"/>
    </location>
</feature>
<evidence type="ECO:0000313" key="3">
    <source>
        <dbReference type="EMBL" id="KAG2499361.1"/>
    </source>
</evidence>
<sequence length="175" mass="19109">MAHAGPGHPGHGFGHHGGPAALSMRPLPVLDTSDDARLPLAQQDWCETLTGRVEDARVAATALRALVEDAVYLDEDTYSTAVEHTKYQQKLQAQQKQVAGLENEAAALRAELERKDEQLAASAARLRESQAQAAELQRELENNAVVFRVHYQELLARNEEIERLKAVIEGLQGGG</sequence>
<dbReference type="PANTHER" id="PTHR36080:SF1">
    <property type="entry name" value="DBJ|BAA96220.1"/>
    <property type="match status" value="1"/>
</dbReference>
<gene>
    <name evidence="3" type="ORF">HYH03_002936</name>
</gene>
<evidence type="ECO:0000256" key="2">
    <source>
        <dbReference type="SAM" id="MobiDB-lite"/>
    </source>
</evidence>
<protein>
    <submittedName>
        <fullName evidence="3">Uncharacterized protein</fullName>
    </submittedName>
</protein>
<dbReference type="PANTHER" id="PTHR36080">
    <property type="entry name" value="DBJ|BAA96220.1"/>
    <property type="match status" value="1"/>
</dbReference>
<comment type="caution">
    <text evidence="3">The sequence shown here is derived from an EMBL/GenBank/DDBJ whole genome shotgun (WGS) entry which is preliminary data.</text>
</comment>
<dbReference type="EMBL" id="JAEHOE010000007">
    <property type="protein sequence ID" value="KAG2499361.1"/>
    <property type="molecule type" value="Genomic_DNA"/>
</dbReference>
<dbReference type="AlphaFoldDB" id="A0A836C3Q7"/>
<evidence type="ECO:0000256" key="1">
    <source>
        <dbReference type="SAM" id="Coils"/>
    </source>
</evidence>
<evidence type="ECO:0000313" key="4">
    <source>
        <dbReference type="Proteomes" id="UP000612055"/>
    </source>
</evidence>
<accession>A0A836C3Q7</accession>
<feature type="compositionally biased region" description="Gly residues" evidence="2">
    <location>
        <begin position="7"/>
        <end position="17"/>
    </location>
</feature>
<feature type="coiled-coil region" evidence="1">
    <location>
        <begin position="84"/>
        <end position="146"/>
    </location>
</feature>
<name>A0A836C3Q7_9CHLO</name>
<reference evidence="3" key="1">
    <citation type="journal article" date="2020" name="bioRxiv">
        <title>Comparative genomics of Chlamydomonas.</title>
        <authorList>
            <person name="Craig R.J."/>
            <person name="Hasan A.R."/>
            <person name="Ness R.W."/>
            <person name="Keightley P.D."/>
        </authorList>
    </citation>
    <scope>NUCLEOTIDE SEQUENCE</scope>
    <source>
        <strain evidence="3">CCAP 11/70</strain>
    </source>
</reference>